<evidence type="ECO:0000313" key="1">
    <source>
        <dbReference type="EMBL" id="OPX45559.1"/>
    </source>
</evidence>
<organism evidence="1 2">
    <name type="scientific">Ruminiclostridium hungatei</name>
    <name type="common">Clostridium hungatei</name>
    <dbReference type="NCBI Taxonomy" id="48256"/>
    <lineage>
        <taxon>Bacteria</taxon>
        <taxon>Bacillati</taxon>
        <taxon>Bacillota</taxon>
        <taxon>Clostridia</taxon>
        <taxon>Eubacteriales</taxon>
        <taxon>Oscillospiraceae</taxon>
        <taxon>Ruminiclostridium</taxon>
    </lineage>
</organism>
<dbReference type="AlphaFoldDB" id="A0A1V4SNU8"/>
<accession>A0A1V4SNU8</accession>
<protein>
    <submittedName>
        <fullName evidence="1">Uncharacterized protein</fullName>
    </submittedName>
</protein>
<evidence type="ECO:0000313" key="2">
    <source>
        <dbReference type="Proteomes" id="UP000191554"/>
    </source>
</evidence>
<gene>
    <name evidence="1" type="ORF">CLHUN_09380</name>
</gene>
<dbReference type="EMBL" id="MZGX01000004">
    <property type="protein sequence ID" value="OPX45559.1"/>
    <property type="molecule type" value="Genomic_DNA"/>
</dbReference>
<proteinExistence type="predicted"/>
<dbReference type="Proteomes" id="UP000191554">
    <property type="component" value="Unassembled WGS sequence"/>
</dbReference>
<name>A0A1V4SNU8_RUMHU</name>
<sequence length="84" mass="9644">MIIQCERKEFILQDDTIAITRDDKFIGYGKVIAVLEEHVLVDVDGNASKSLFEIFSEEIPCDFTFVNERYVPENGETKKEAEGR</sequence>
<dbReference type="RefSeq" id="WP_080063383.1">
    <property type="nucleotide sequence ID" value="NZ_MZGX01000004.1"/>
</dbReference>
<keyword evidence="2" id="KW-1185">Reference proteome</keyword>
<comment type="caution">
    <text evidence="1">The sequence shown here is derived from an EMBL/GenBank/DDBJ whole genome shotgun (WGS) entry which is preliminary data.</text>
</comment>
<reference evidence="1 2" key="1">
    <citation type="submission" date="2017-03" db="EMBL/GenBank/DDBJ databases">
        <title>Genome sequence of Clostridium hungatei DSM 14427.</title>
        <authorList>
            <person name="Poehlein A."/>
            <person name="Daniel R."/>
        </authorList>
    </citation>
    <scope>NUCLEOTIDE SEQUENCE [LARGE SCALE GENOMIC DNA]</scope>
    <source>
        <strain evidence="1 2">DSM 14427</strain>
    </source>
</reference>
<dbReference type="OrthoDB" id="1739980at2"/>